<reference evidence="2" key="1">
    <citation type="journal article" date="2023" name="G3 (Bethesda)">
        <title>A reference genome for the long-term kleptoplast-retaining sea slug Elysia crispata morphotype clarki.</title>
        <authorList>
            <person name="Eastman K.E."/>
            <person name="Pendleton A.L."/>
            <person name="Shaikh M.A."/>
            <person name="Suttiyut T."/>
            <person name="Ogas R."/>
            <person name="Tomko P."/>
            <person name="Gavelis G."/>
            <person name="Widhalm J.R."/>
            <person name="Wisecaver J.H."/>
        </authorList>
    </citation>
    <scope>NUCLEOTIDE SEQUENCE</scope>
    <source>
        <strain evidence="2">ECLA1</strain>
    </source>
</reference>
<comment type="caution">
    <text evidence="2">The sequence shown here is derived from an EMBL/GenBank/DDBJ whole genome shotgun (WGS) entry which is preliminary data.</text>
</comment>
<evidence type="ECO:0000313" key="2">
    <source>
        <dbReference type="EMBL" id="KAK3776348.1"/>
    </source>
</evidence>
<organism evidence="2 3">
    <name type="scientific">Elysia crispata</name>
    <name type="common">lettuce slug</name>
    <dbReference type="NCBI Taxonomy" id="231223"/>
    <lineage>
        <taxon>Eukaryota</taxon>
        <taxon>Metazoa</taxon>
        <taxon>Spiralia</taxon>
        <taxon>Lophotrochozoa</taxon>
        <taxon>Mollusca</taxon>
        <taxon>Gastropoda</taxon>
        <taxon>Heterobranchia</taxon>
        <taxon>Euthyneura</taxon>
        <taxon>Panpulmonata</taxon>
        <taxon>Sacoglossa</taxon>
        <taxon>Placobranchoidea</taxon>
        <taxon>Plakobranchidae</taxon>
        <taxon>Elysia</taxon>
    </lineage>
</organism>
<dbReference type="EMBL" id="JAWDGP010003219">
    <property type="protein sequence ID" value="KAK3776348.1"/>
    <property type="molecule type" value="Genomic_DNA"/>
</dbReference>
<dbReference type="Proteomes" id="UP001283361">
    <property type="component" value="Unassembled WGS sequence"/>
</dbReference>
<evidence type="ECO:0000256" key="1">
    <source>
        <dbReference type="SAM" id="MobiDB-lite"/>
    </source>
</evidence>
<gene>
    <name evidence="2" type="ORF">RRG08_062689</name>
</gene>
<feature type="region of interest" description="Disordered" evidence="1">
    <location>
        <begin position="134"/>
        <end position="153"/>
    </location>
</feature>
<sequence length="153" mass="16121">MKKAASNITQYDCLILPPRGNKHGTSVPVRPKTTSATITPPLSGNPLISELTSYRQALIVFARALSYVAAIRVLSAACTILAPCETGRGRSRSSNIFTHGELYTCVLEAGEADSTQKGLSPPDLPQQHLRLSESIATGGGPRGITPTATTVGY</sequence>
<accession>A0AAE0ZVA7</accession>
<proteinExistence type="predicted"/>
<protein>
    <submittedName>
        <fullName evidence="2">Uncharacterized protein</fullName>
    </submittedName>
</protein>
<name>A0AAE0ZVA7_9GAST</name>
<dbReference type="AlphaFoldDB" id="A0AAE0ZVA7"/>
<evidence type="ECO:0000313" key="3">
    <source>
        <dbReference type="Proteomes" id="UP001283361"/>
    </source>
</evidence>
<keyword evidence="3" id="KW-1185">Reference proteome</keyword>